<gene>
    <name evidence="5" type="ORF">HYPSUDRAFT_34673</name>
</gene>
<dbReference type="Pfam" id="PF06588">
    <property type="entry name" value="Muskelin_N"/>
    <property type="match status" value="1"/>
</dbReference>
<feature type="domain" description="Muskelin N-terminal" evidence="4">
    <location>
        <begin position="17"/>
        <end position="210"/>
    </location>
</feature>
<dbReference type="Gene3D" id="2.120.10.80">
    <property type="entry name" value="Kelch-type beta propeller"/>
    <property type="match status" value="2"/>
</dbReference>
<dbReference type="Gene3D" id="2.60.120.260">
    <property type="entry name" value="Galactose-binding domain-like"/>
    <property type="match status" value="1"/>
</dbReference>
<keyword evidence="2" id="KW-0677">Repeat</keyword>
<dbReference type="EMBL" id="KN817523">
    <property type="protein sequence ID" value="KJA27574.1"/>
    <property type="molecule type" value="Genomic_DNA"/>
</dbReference>
<feature type="compositionally biased region" description="Polar residues" evidence="3">
    <location>
        <begin position="372"/>
        <end position="387"/>
    </location>
</feature>
<feature type="compositionally biased region" description="Basic and acidic residues" evidence="3">
    <location>
        <begin position="754"/>
        <end position="764"/>
    </location>
</feature>
<dbReference type="Pfam" id="PF24681">
    <property type="entry name" value="Kelch_KLHDC2_KLHL20_DRC7"/>
    <property type="match status" value="2"/>
</dbReference>
<sequence length="864" mass="96904">MADSSAKCHSTPPSVPLAYSIVSSTPHSGKYGPENIILDKPQDQGSRWSGALQGNANQWIKLRLESLAVLTTITFGKFSKAHPCNVKDLKVFVGINEDHMTEVLHAGLKNDTIPETFLLTHTNCSGVDFPTQYVKIVPIVAHGQNFHISIWHVAMTGIVDPTYVERIHRAYDEYRETSVLRYVLKHLRQRRLLTPYQSILSRANIRLEHPLITQFHESLVLQGDWSKSENILKSMTSAGLFDAHLNSSQPRAIWTRLVGTDSDGDLPPARGGHAMCMDPVNEMIYIFGGWNGEKSLDDFWVYSIKEDRWKVLSHSTTQEPNAPGARSCHKMVFDTKNGTIYVLGRLNDEDGIRPAEPTAARTQHGPSGYLVPTQQPPATNSESTTPTAPQPKILTSEFYRYHTRGVLAGKWDFLSIDTASSGGPPLIFDHQMVMDSEAQMLYVFGGRVVDGDWDVSRFSELYSYNLTTSKWKLLQQPLTDPLHCYQAIPPRFGHSMVLDAPTKTLYIFAGQRDDKYLSDMYTYNLNTGIATEIFSNFTAAGGPDACFTQRAIIDPELKEIYVFCGLTKNSNASVQSTLGAYLSNWVFRYDTHPGKWMPILGQPDKEASGVPQARFAHQVVYNPKTKTIFLHGGNAGGAPPLEAGRAARETDDAIIVDASEDSAGTKERLDDFWRMELKRPGPQEIIRQATFQIRRQQFREMCEEEAPVKALSFLQTQVSSVVDHANAKETETFRSLLTHLLSPAVHSHTASSPVKRDEMQEASHRPRKRSRSERDDTGEWTSELPQGDSHGYASDETLRLRDVVDPLESIIRGEEADSTLTGARYSQRTEVFENILKFIVDGEKQPTESLLDLVERDRCRVEVM</sequence>
<evidence type="ECO:0000259" key="4">
    <source>
        <dbReference type="Pfam" id="PF06588"/>
    </source>
</evidence>
<evidence type="ECO:0000256" key="2">
    <source>
        <dbReference type="ARBA" id="ARBA00022737"/>
    </source>
</evidence>
<evidence type="ECO:0000313" key="6">
    <source>
        <dbReference type="Proteomes" id="UP000054270"/>
    </source>
</evidence>
<evidence type="ECO:0000313" key="5">
    <source>
        <dbReference type="EMBL" id="KJA27574.1"/>
    </source>
</evidence>
<dbReference type="STRING" id="945553.A0A0D2P9G9"/>
<name>A0A0D2P9G9_HYPSF</name>
<dbReference type="GO" id="GO:0005737">
    <property type="term" value="C:cytoplasm"/>
    <property type="evidence" value="ECO:0007669"/>
    <property type="project" value="TreeGrafter"/>
</dbReference>
<dbReference type="OMA" id="NKQDYKH"/>
<dbReference type="PANTHER" id="PTHR15526">
    <property type="entry name" value="MUSKELIN"/>
    <property type="match status" value="1"/>
</dbReference>
<keyword evidence="6" id="KW-1185">Reference proteome</keyword>
<dbReference type="InterPro" id="IPR015915">
    <property type="entry name" value="Kelch-typ_b-propeller"/>
</dbReference>
<dbReference type="AlphaFoldDB" id="A0A0D2P9G9"/>
<keyword evidence="1" id="KW-0880">Kelch repeat</keyword>
<feature type="region of interest" description="Disordered" evidence="3">
    <location>
        <begin position="744"/>
        <end position="797"/>
    </location>
</feature>
<evidence type="ECO:0000256" key="3">
    <source>
        <dbReference type="SAM" id="MobiDB-lite"/>
    </source>
</evidence>
<dbReference type="OrthoDB" id="10052615at2759"/>
<dbReference type="SUPFAM" id="SSF117281">
    <property type="entry name" value="Kelch motif"/>
    <property type="match status" value="2"/>
</dbReference>
<organism evidence="5 6">
    <name type="scientific">Hypholoma sublateritium (strain FD-334 SS-4)</name>
    <dbReference type="NCBI Taxonomy" id="945553"/>
    <lineage>
        <taxon>Eukaryota</taxon>
        <taxon>Fungi</taxon>
        <taxon>Dikarya</taxon>
        <taxon>Basidiomycota</taxon>
        <taxon>Agaricomycotina</taxon>
        <taxon>Agaricomycetes</taxon>
        <taxon>Agaricomycetidae</taxon>
        <taxon>Agaricales</taxon>
        <taxon>Agaricineae</taxon>
        <taxon>Strophariaceae</taxon>
        <taxon>Hypholoma</taxon>
    </lineage>
</organism>
<dbReference type="InterPro" id="IPR010565">
    <property type="entry name" value="Muskelin_N"/>
</dbReference>
<dbReference type="InterPro" id="IPR052456">
    <property type="entry name" value="CTLH_complex_component"/>
</dbReference>
<reference evidence="6" key="1">
    <citation type="submission" date="2014-04" db="EMBL/GenBank/DDBJ databases">
        <title>Evolutionary Origins and Diversification of the Mycorrhizal Mutualists.</title>
        <authorList>
            <consortium name="DOE Joint Genome Institute"/>
            <consortium name="Mycorrhizal Genomics Consortium"/>
            <person name="Kohler A."/>
            <person name="Kuo A."/>
            <person name="Nagy L.G."/>
            <person name="Floudas D."/>
            <person name="Copeland A."/>
            <person name="Barry K.W."/>
            <person name="Cichocki N."/>
            <person name="Veneault-Fourrey C."/>
            <person name="LaButti K."/>
            <person name="Lindquist E.A."/>
            <person name="Lipzen A."/>
            <person name="Lundell T."/>
            <person name="Morin E."/>
            <person name="Murat C."/>
            <person name="Riley R."/>
            <person name="Ohm R."/>
            <person name="Sun H."/>
            <person name="Tunlid A."/>
            <person name="Henrissat B."/>
            <person name="Grigoriev I.V."/>
            <person name="Hibbett D.S."/>
            <person name="Martin F."/>
        </authorList>
    </citation>
    <scope>NUCLEOTIDE SEQUENCE [LARGE SCALE GENOMIC DNA]</scope>
    <source>
        <strain evidence="6">FD-334 SS-4</strain>
    </source>
</reference>
<accession>A0A0D2P9G9</accession>
<dbReference type="InterPro" id="IPR008979">
    <property type="entry name" value="Galactose-bd-like_sf"/>
</dbReference>
<proteinExistence type="predicted"/>
<dbReference type="Proteomes" id="UP000054270">
    <property type="component" value="Unassembled WGS sequence"/>
</dbReference>
<evidence type="ECO:0000256" key="1">
    <source>
        <dbReference type="ARBA" id="ARBA00022441"/>
    </source>
</evidence>
<dbReference type="PANTHER" id="PTHR15526:SF5">
    <property type="entry name" value="MUSKELIN"/>
    <property type="match status" value="1"/>
</dbReference>
<feature type="region of interest" description="Disordered" evidence="3">
    <location>
        <begin position="355"/>
        <end position="390"/>
    </location>
</feature>
<dbReference type="SUPFAM" id="SSF49785">
    <property type="entry name" value="Galactose-binding domain-like"/>
    <property type="match status" value="1"/>
</dbReference>
<protein>
    <recommendedName>
        <fullName evidence="4">Muskelin N-terminal domain-containing protein</fullName>
    </recommendedName>
</protein>